<dbReference type="PANTHER" id="PTHR43798">
    <property type="entry name" value="MONOACYLGLYCEROL LIPASE"/>
    <property type="match status" value="1"/>
</dbReference>
<dbReference type="InterPro" id="IPR000073">
    <property type="entry name" value="AB_hydrolase_1"/>
</dbReference>
<accession>A0A098SCH8</accession>
<dbReference type="STRING" id="1524460.IX84_03280"/>
<reference evidence="2 3" key="1">
    <citation type="journal article" date="2014" name="Int. J. Syst. Evol. Microbiol.">
        <title>Phaeodactylibacter xiamenensis gen. nov., sp. nov., a member of the family Saprospiraceae isolated from the marine alga Phaeodactylum tricornutum.</title>
        <authorList>
            <person name="Chen Z.Jr."/>
            <person name="Lei X."/>
            <person name="Lai Q."/>
            <person name="Li Y."/>
            <person name="Zhang B."/>
            <person name="Zhang J."/>
            <person name="Zhang H."/>
            <person name="Yang L."/>
            <person name="Zheng W."/>
            <person name="Tian Y."/>
            <person name="Yu Z."/>
            <person name="Xu H.Jr."/>
            <person name="Zheng T."/>
        </authorList>
    </citation>
    <scope>NUCLEOTIDE SEQUENCE [LARGE SCALE GENOMIC DNA]</scope>
    <source>
        <strain evidence="2 3">KD52</strain>
    </source>
</reference>
<evidence type="ECO:0000313" key="3">
    <source>
        <dbReference type="Proteomes" id="UP000029736"/>
    </source>
</evidence>
<dbReference type="AlphaFoldDB" id="A0A098SCH8"/>
<gene>
    <name evidence="2" type="ORF">IX84_03280</name>
</gene>
<proteinExistence type="predicted"/>
<dbReference type="Pfam" id="PF00561">
    <property type="entry name" value="Abhydrolase_1"/>
    <property type="match status" value="1"/>
</dbReference>
<dbReference type="Proteomes" id="UP000029736">
    <property type="component" value="Unassembled WGS sequence"/>
</dbReference>
<feature type="domain" description="AB hydrolase-1" evidence="1">
    <location>
        <begin position="27"/>
        <end position="256"/>
    </location>
</feature>
<sequence>MPGMENLPLSDGSRLAYDWQPDGDGAPLVFLNGILMNLRSWKGQSGPLSKIYPCLLHDFRGQLYSSKVFPEDWSMAGHLADLKALLDALELERCHLIGTSYGGEVGLLFAKAFPERVQSLSVIASVPWSDALLKRQVRLWRDLAEVDRGLLYDAVATCSYSGDFLERTGTFFDSRRAEFAKLPEDFFTSFVRLCDAFLGFHMSPESLGAISCPTLLIGAGSDVLKTPAYSRIMEAHIPNATYMEIPGAGHAVVIEQPKTVTGYLKAFIEKHT</sequence>
<organism evidence="2 3">
    <name type="scientific">Phaeodactylibacter xiamenensis</name>
    <dbReference type="NCBI Taxonomy" id="1524460"/>
    <lineage>
        <taxon>Bacteria</taxon>
        <taxon>Pseudomonadati</taxon>
        <taxon>Bacteroidota</taxon>
        <taxon>Saprospiria</taxon>
        <taxon>Saprospirales</taxon>
        <taxon>Haliscomenobacteraceae</taxon>
        <taxon>Phaeodactylibacter</taxon>
    </lineage>
</organism>
<comment type="caution">
    <text evidence="2">The sequence shown here is derived from an EMBL/GenBank/DDBJ whole genome shotgun (WGS) entry which is preliminary data.</text>
</comment>
<name>A0A098SCH8_9BACT</name>
<dbReference type="InterPro" id="IPR050266">
    <property type="entry name" value="AB_hydrolase_sf"/>
</dbReference>
<dbReference type="Gene3D" id="3.40.50.1820">
    <property type="entry name" value="alpha/beta hydrolase"/>
    <property type="match status" value="1"/>
</dbReference>
<evidence type="ECO:0000259" key="1">
    <source>
        <dbReference type="Pfam" id="PF00561"/>
    </source>
</evidence>
<dbReference type="EMBL" id="JPOS01000010">
    <property type="protein sequence ID" value="KGE89353.1"/>
    <property type="molecule type" value="Genomic_DNA"/>
</dbReference>
<protein>
    <recommendedName>
        <fullName evidence="1">AB hydrolase-1 domain-containing protein</fullName>
    </recommendedName>
</protein>
<dbReference type="InterPro" id="IPR029058">
    <property type="entry name" value="AB_hydrolase_fold"/>
</dbReference>
<dbReference type="SUPFAM" id="SSF53474">
    <property type="entry name" value="alpha/beta-Hydrolases"/>
    <property type="match status" value="1"/>
</dbReference>
<keyword evidence="3" id="KW-1185">Reference proteome</keyword>
<evidence type="ECO:0000313" key="2">
    <source>
        <dbReference type="EMBL" id="KGE89353.1"/>
    </source>
</evidence>